<protein>
    <submittedName>
        <fullName evidence="1">Uncharacterized protein</fullName>
    </submittedName>
</protein>
<proteinExistence type="predicted"/>
<accession>A0A0A9DW01</accession>
<dbReference type="AlphaFoldDB" id="A0A0A9DW01"/>
<dbReference type="EMBL" id="GBRH01208055">
    <property type="protein sequence ID" value="JAD89840.1"/>
    <property type="molecule type" value="Transcribed_RNA"/>
</dbReference>
<reference evidence="1" key="1">
    <citation type="submission" date="2014-09" db="EMBL/GenBank/DDBJ databases">
        <authorList>
            <person name="Magalhaes I.L.F."/>
            <person name="Oliveira U."/>
            <person name="Santos F.R."/>
            <person name="Vidigal T.H.D.A."/>
            <person name="Brescovit A.D."/>
            <person name="Santos A.J."/>
        </authorList>
    </citation>
    <scope>NUCLEOTIDE SEQUENCE</scope>
    <source>
        <tissue evidence="1">Shoot tissue taken approximately 20 cm above the soil surface</tissue>
    </source>
</reference>
<reference evidence="1" key="2">
    <citation type="journal article" date="2015" name="Data Brief">
        <title>Shoot transcriptome of the giant reed, Arundo donax.</title>
        <authorList>
            <person name="Barrero R.A."/>
            <person name="Guerrero F.D."/>
            <person name="Moolhuijzen P."/>
            <person name="Goolsby J.A."/>
            <person name="Tidwell J."/>
            <person name="Bellgard S.E."/>
            <person name="Bellgard M.I."/>
        </authorList>
    </citation>
    <scope>NUCLEOTIDE SEQUENCE</scope>
    <source>
        <tissue evidence="1">Shoot tissue taken approximately 20 cm above the soil surface</tissue>
    </source>
</reference>
<sequence length="69" mass="7626">MGNKRSSLKNVITKPTCLDQLQPSVQVKNSIDRAAHLYCFRNFGALGFHVESFCSLSTKASKPHMTLTA</sequence>
<evidence type="ECO:0000313" key="1">
    <source>
        <dbReference type="EMBL" id="JAD89840.1"/>
    </source>
</evidence>
<organism evidence="1">
    <name type="scientific">Arundo donax</name>
    <name type="common">Giant reed</name>
    <name type="synonym">Donax arundinaceus</name>
    <dbReference type="NCBI Taxonomy" id="35708"/>
    <lineage>
        <taxon>Eukaryota</taxon>
        <taxon>Viridiplantae</taxon>
        <taxon>Streptophyta</taxon>
        <taxon>Embryophyta</taxon>
        <taxon>Tracheophyta</taxon>
        <taxon>Spermatophyta</taxon>
        <taxon>Magnoliopsida</taxon>
        <taxon>Liliopsida</taxon>
        <taxon>Poales</taxon>
        <taxon>Poaceae</taxon>
        <taxon>PACMAD clade</taxon>
        <taxon>Arundinoideae</taxon>
        <taxon>Arundineae</taxon>
        <taxon>Arundo</taxon>
    </lineage>
</organism>
<name>A0A0A9DW01_ARUDO</name>